<keyword evidence="2" id="KW-1185">Reference proteome</keyword>
<comment type="caution">
    <text evidence="1">The sequence shown here is derived from an EMBL/GenBank/DDBJ whole genome shotgun (WGS) entry which is preliminary data.</text>
</comment>
<name>A0ACB8BMH9_9AGAM</name>
<dbReference type="EMBL" id="MU266389">
    <property type="protein sequence ID" value="KAH7926072.1"/>
    <property type="molecule type" value="Genomic_DNA"/>
</dbReference>
<protein>
    <submittedName>
        <fullName evidence="1">Uncharacterized protein</fullName>
    </submittedName>
</protein>
<dbReference type="Proteomes" id="UP000790709">
    <property type="component" value="Unassembled WGS sequence"/>
</dbReference>
<reference evidence="1" key="1">
    <citation type="journal article" date="2021" name="New Phytol.">
        <title>Evolutionary innovations through gain and loss of genes in the ectomycorrhizal Boletales.</title>
        <authorList>
            <person name="Wu G."/>
            <person name="Miyauchi S."/>
            <person name="Morin E."/>
            <person name="Kuo A."/>
            <person name="Drula E."/>
            <person name="Varga T."/>
            <person name="Kohler A."/>
            <person name="Feng B."/>
            <person name="Cao Y."/>
            <person name="Lipzen A."/>
            <person name="Daum C."/>
            <person name="Hundley H."/>
            <person name="Pangilinan J."/>
            <person name="Johnson J."/>
            <person name="Barry K."/>
            <person name="LaButti K."/>
            <person name="Ng V."/>
            <person name="Ahrendt S."/>
            <person name="Min B."/>
            <person name="Choi I.G."/>
            <person name="Park H."/>
            <person name="Plett J.M."/>
            <person name="Magnuson J."/>
            <person name="Spatafora J.W."/>
            <person name="Nagy L.G."/>
            <person name="Henrissat B."/>
            <person name="Grigoriev I.V."/>
            <person name="Yang Z.L."/>
            <person name="Xu J."/>
            <person name="Martin F.M."/>
        </authorList>
    </citation>
    <scope>NUCLEOTIDE SEQUENCE</scope>
    <source>
        <strain evidence="1">KUC20120723A-06</strain>
    </source>
</reference>
<sequence length="1300" mass="138733">MASTTSDPPTPTTYGVTYPPELLSSLPLLPSSPHAPIRLLPVKTFSTLHLAHLTSHPPDSVLFPFMHGLEGTNEPQNLFFASPQSQPPGGMIQDHTGRAVRPPRYRGLVWVLCDDDVPDSAVPSSDSDDDDDDESDDEESEGMAVDTDAMDVDEPVRHEAHMHPVTQRGLKISTTISSNSNTSAHPGHAHDRRPSNASTASSASIASTAASTSSSSDSTTATSYIPSPTSPTHQTFSCPPSPVAPPPDHQPQEPPPSTTPPVLTSSFLPSTLLRNAPSPEDFVCACTLNDWVWIGNHQGAAWGDKICVCQRCGHRAGDKDGYCGHRHGGIRDRYDTSPSSSNSEPQFEFRPPKVPDGISLRNFGIQVPIYATISDIVVYSPRGASPAAVKLAERFAGAVRRVREERRARWEEFVKAGKVSRGAPGETSGAPGGASSDTSAGMLSEGSCGANESDSEDDLLQYNVFVLDADARTIEQELPHLVVRKEDAVRGAHTEGSDGRIVGDPGVNGEAQTPAIASSSTPMPTTTSTAMTPAPTHFLLHRANTIDFAQREKEEMRDLTRASEIISVFPSDWSATAGTDADRDARVGQVFLGNVNDVPVVPYPRSKTKAKPPRKSALQPQRHKSQECGDVVEEPEGGEGSEDPFAHAQTNPGGYDICIECHEGAPIPTASHLRAVEEHVRALDGMWAERCRELELIEMESGLSDGLAANGSCGDLPANSQSCKGKSKSKPRPPPHANAVIHLPFPSSPTTTPSTLNSLMVFIKFLERMVSDGGNGAGSVGMAGGRARSVTSASPSPSPASTFRSNRDALSKTNETTTNGTANGTSTTPFNTTPSITPTPTPLPTRTVPSMSNPNTSSRPLKILLHSTDGYTESSVAALCLLMAVRGISLPEAYLELQVVKRRSFFVYQNEVGVLKKVETRLGLGRKGNHDYGSGYDRAVAGTPPMLVPSQNGVTHQQNGAVDPQRSVVSHNGVAHSYSPTHSSTYPPTSPPASPSPLRPLALSSSFPSTSVSTALSNCPAVPLPCSASALPPSTSTATITLNPMPALRNRPRASTMPTFIADHQTWFNDARFDGSFPSRVLPFLYLGNLNHATNAYMLHALGITHVVSVGECALVPPPQSSTASPCPLGTVSCSTRPSPAAHFVAGKGPGGQGSLWIEEREGRIKVLDIKGVCDDGIDTLEPQLSPICSWIEKARLEGGQVLVHCRVGVSRSATVTIAYVMQHLGLSLVDAYLVVRSRRLSVLIQPNMRLLYNLLGWEVKLARERCGGDEERLKGELGKALNWPYLAKEVHALNEKYLT</sequence>
<gene>
    <name evidence="1" type="ORF">BV22DRAFT_1063654</name>
</gene>
<evidence type="ECO:0000313" key="1">
    <source>
        <dbReference type="EMBL" id="KAH7926072.1"/>
    </source>
</evidence>
<accession>A0ACB8BMH9</accession>
<evidence type="ECO:0000313" key="2">
    <source>
        <dbReference type="Proteomes" id="UP000790709"/>
    </source>
</evidence>
<organism evidence="1 2">
    <name type="scientific">Leucogyrophana mollusca</name>
    <dbReference type="NCBI Taxonomy" id="85980"/>
    <lineage>
        <taxon>Eukaryota</taxon>
        <taxon>Fungi</taxon>
        <taxon>Dikarya</taxon>
        <taxon>Basidiomycota</taxon>
        <taxon>Agaricomycotina</taxon>
        <taxon>Agaricomycetes</taxon>
        <taxon>Agaricomycetidae</taxon>
        <taxon>Boletales</taxon>
        <taxon>Boletales incertae sedis</taxon>
        <taxon>Leucogyrophana</taxon>
    </lineage>
</organism>
<proteinExistence type="predicted"/>